<dbReference type="HOGENOM" id="CLU_006030_0_0_1"/>
<protein>
    <recommendedName>
        <fullName evidence="2">Lethal giant larvae (Lgl)-like C-terminal domain-containing protein</fullName>
    </recommendedName>
</protein>
<dbReference type="EMBL" id="DS480396">
    <property type="protein sequence ID" value="EDO17910.1"/>
    <property type="molecule type" value="Genomic_DNA"/>
</dbReference>
<dbReference type="PhylomeDB" id="A7TIH2"/>
<dbReference type="FunCoup" id="A7TIH2">
    <property type="interactions" value="36"/>
</dbReference>
<name>A7TIH2_VANPO</name>
<dbReference type="SUPFAM" id="SSF50978">
    <property type="entry name" value="WD40 repeat-like"/>
    <property type="match status" value="2"/>
</dbReference>
<dbReference type="OrthoDB" id="19944at2759"/>
<dbReference type="GeneID" id="5546165"/>
<dbReference type="Pfam" id="PF08596">
    <property type="entry name" value="Lgl_C"/>
    <property type="match status" value="1"/>
</dbReference>
<dbReference type="Gene3D" id="2.130.10.10">
    <property type="entry name" value="YVTN repeat-like/Quinoprotein amine dehydrogenase"/>
    <property type="match status" value="2"/>
</dbReference>
<dbReference type="OMA" id="QIYVFGQ"/>
<reference evidence="3 4" key="1">
    <citation type="journal article" date="2007" name="Proc. Natl. Acad. Sci. U.S.A.">
        <title>Independent sorting-out of thousands of duplicated gene pairs in two yeast species descended from a whole-genome duplication.</title>
        <authorList>
            <person name="Scannell D.R."/>
            <person name="Frank A.C."/>
            <person name="Conant G.C."/>
            <person name="Byrne K.P."/>
            <person name="Woolfit M."/>
            <person name="Wolfe K.H."/>
        </authorList>
    </citation>
    <scope>NUCLEOTIDE SEQUENCE [LARGE SCALE GENOMIC DNA]</scope>
    <source>
        <strain evidence="4">ATCC 22028 / DSM 70294 / BCRC 21397 / CBS 2163 / NBRC 10782 / NRRL Y-8283 / UCD 57-17</strain>
    </source>
</reference>
<dbReference type="RefSeq" id="XP_001645768.1">
    <property type="nucleotide sequence ID" value="XM_001645718.1"/>
</dbReference>
<proteinExistence type="predicted"/>
<dbReference type="AlphaFoldDB" id="A7TIH2"/>
<dbReference type="GO" id="GO:0005737">
    <property type="term" value="C:cytoplasm"/>
    <property type="evidence" value="ECO:0007669"/>
    <property type="project" value="TreeGrafter"/>
</dbReference>
<dbReference type="KEGG" id="vpo:Kpol_1010p25"/>
<keyword evidence="4" id="KW-1185">Reference proteome</keyword>
<sequence>MFKGKKLKDVLKSSSKSDGQTSSKKASDSGGSSRFKSMSSAFKSSSIPEISSSGSGMSRIFAASEINKHGIRGRITATAFDQTQSLLAIATDAGDLHVYGQKQVEVVFTFDGKAPIKEIIFIKGIYLAAIDEKDVIMILSLYSKKVLTTVFTPGKLTCVETDPSLDWILLGLQSGTIIAYDVDRDQMSHFKIENLQKLNFFKKGRVSPVVSMQWNPRDLATVLISYEQSTVIFSLADNSVKQHFIYELPPNAPGGEYSMDISETRYPKVIQSLYHPNSLHILTVHEDNSLVFWDANTGQLIQARTCFETDVHKPQPGLVKMAPTGIPRVRKAAWICQNNPEYTSLLIANSFSEDASRQQNLVYIDLGGTPLYTLTTYDAMSKFYSRPKEQKIFPLLKESKIVNFLPLPRASPFFGGSHDPAIILLFFENGEMETMLFPSGALSTKSTLLPQSLSWVRPFATKSVGVSVPKKLWLGMMSNARNETGILKGGFPVKKDTRVQEVRSAIATGHSNGSVRIWDASPAELEDTSVYEVNLGSILNVGKNFAVTNISFSADTLELSVAIESGDVVFFKFETNPNYSPNGANEKQMEMKFRRFSLNSSNDVLIDVSDRAPTNMNKGMIPSIVVHLNRGAVSAVRNSNIGFVAIAYKEGSIILVDRRGPAIIHSDNLKKISRLNSNCVTYIDFFILEYGAEGYSSIVMLCGTDAGELLTYKILPAQNGRFVVELIEVVQSNDPSPVRYIGAFDKTIGRSCIATIAKMQELSKGVPIPGYVVVATEADARIVKVGKSKESHKSFKAPVASSSLSFIPYLGSKGEQKLATVLVNILVNGEIKILSTPDLKEVKSLRSPVALQSKYMQESSVLENGDILVRSGQFNAVLLSVVNEFATGLRRQPVDNNKLQSTDTLYNPTLKIPYRPQVSSLQWARGTVMITASQLDSLLSGEKRPPSKYEESAIALGTVTLKPPKKSTQKMVEAGGQYKPEDMAYKVPVRHNQKSGGYGIFKSVARTVETQYDYIESNINEYATAMGDSMNEAMEDTSKDLMKGAIGF</sequence>
<accession>A7TIH2</accession>
<dbReference type="InParanoid" id="A7TIH2"/>
<dbReference type="STRING" id="436907.A7TIH2"/>
<dbReference type="GO" id="GO:0045159">
    <property type="term" value="F:myosin II binding"/>
    <property type="evidence" value="ECO:0007669"/>
    <property type="project" value="TreeGrafter"/>
</dbReference>
<dbReference type="GO" id="GO:0006893">
    <property type="term" value="P:Golgi to plasma membrane transport"/>
    <property type="evidence" value="ECO:0007669"/>
    <property type="project" value="TreeGrafter"/>
</dbReference>
<feature type="domain" description="Lethal giant larvae (Lgl)-like C-terminal" evidence="2">
    <location>
        <begin position="545"/>
        <end position="948"/>
    </location>
</feature>
<dbReference type="PANTHER" id="PTHR10241:SF25">
    <property type="entry name" value="TOMOSYN, ISOFORM C"/>
    <property type="match status" value="1"/>
</dbReference>
<dbReference type="InterPro" id="IPR015943">
    <property type="entry name" value="WD40/YVTN_repeat-like_dom_sf"/>
</dbReference>
<organism evidence="4">
    <name type="scientific">Vanderwaltozyma polyspora (strain ATCC 22028 / DSM 70294 / BCRC 21397 / CBS 2163 / NBRC 10782 / NRRL Y-8283 / UCD 57-17)</name>
    <name type="common">Kluyveromyces polysporus</name>
    <dbReference type="NCBI Taxonomy" id="436907"/>
    <lineage>
        <taxon>Eukaryota</taxon>
        <taxon>Fungi</taxon>
        <taxon>Dikarya</taxon>
        <taxon>Ascomycota</taxon>
        <taxon>Saccharomycotina</taxon>
        <taxon>Saccharomycetes</taxon>
        <taxon>Saccharomycetales</taxon>
        <taxon>Saccharomycetaceae</taxon>
        <taxon>Vanderwaltozyma</taxon>
    </lineage>
</organism>
<dbReference type="InterPro" id="IPR036322">
    <property type="entry name" value="WD40_repeat_dom_sf"/>
</dbReference>
<evidence type="ECO:0000313" key="3">
    <source>
        <dbReference type="EMBL" id="EDO17910.1"/>
    </source>
</evidence>
<dbReference type="GO" id="GO:0019905">
    <property type="term" value="F:syntaxin binding"/>
    <property type="evidence" value="ECO:0007669"/>
    <property type="project" value="TreeGrafter"/>
</dbReference>
<dbReference type="GO" id="GO:0005886">
    <property type="term" value="C:plasma membrane"/>
    <property type="evidence" value="ECO:0007669"/>
    <property type="project" value="TreeGrafter"/>
</dbReference>
<dbReference type="Proteomes" id="UP000000267">
    <property type="component" value="Unassembled WGS sequence"/>
</dbReference>
<dbReference type="GO" id="GO:0005096">
    <property type="term" value="F:GTPase activator activity"/>
    <property type="evidence" value="ECO:0007669"/>
    <property type="project" value="TreeGrafter"/>
</dbReference>
<feature type="region of interest" description="Disordered" evidence="1">
    <location>
        <begin position="1"/>
        <end position="38"/>
    </location>
</feature>
<dbReference type="eggNOG" id="KOG1983">
    <property type="taxonomic scope" value="Eukaryota"/>
</dbReference>
<gene>
    <name evidence="3" type="ORF">Kpol_1010p25</name>
</gene>
<evidence type="ECO:0000313" key="4">
    <source>
        <dbReference type="Proteomes" id="UP000000267"/>
    </source>
</evidence>
<evidence type="ECO:0000259" key="2">
    <source>
        <dbReference type="Pfam" id="PF08596"/>
    </source>
</evidence>
<evidence type="ECO:0000256" key="1">
    <source>
        <dbReference type="SAM" id="MobiDB-lite"/>
    </source>
</evidence>
<dbReference type="InterPro" id="IPR013905">
    <property type="entry name" value="Lgl_C_dom"/>
</dbReference>
<dbReference type="GO" id="GO:0006887">
    <property type="term" value="P:exocytosis"/>
    <property type="evidence" value="ECO:0007669"/>
    <property type="project" value="TreeGrafter"/>
</dbReference>
<dbReference type="PANTHER" id="PTHR10241">
    <property type="entry name" value="LETHAL 2 GIANT LARVAE PROTEIN"/>
    <property type="match status" value="1"/>
</dbReference>
<feature type="compositionally biased region" description="Low complexity" evidence="1">
    <location>
        <begin position="12"/>
        <end position="38"/>
    </location>
</feature>